<dbReference type="eggNOG" id="COG3629">
    <property type="taxonomic scope" value="Bacteria"/>
</dbReference>
<dbReference type="InterPro" id="IPR036388">
    <property type="entry name" value="WH-like_DNA-bd_sf"/>
</dbReference>
<dbReference type="EMBL" id="CP001854">
    <property type="protein sequence ID" value="ADB53382.1"/>
    <property type="molecule type" value="Genomic_DNA"/>
</dbReference>
<dbReference type="AlphaFoldDB" id="D3FC87"/>
<dbReference type="SMART" id="SM01043">
    <property type="entry name" value="BTAD"/>
    <property type="match status" value="1"/>
</dbReference>
<dbReference type="Pfam" id="PF03704">
    <property type="entry name" value="BTAD"/>
    <property type="match status" value="1"/>
</dbReference>
<accession>D3FC87</accession>
<dbReference type="RefSeq" id="WP_012936433.1">
    <property type="nucleotide sequence ID" value="NC_013739.1"/>
</dbReference>
<dbReference type="InterPro" id="IPR005158">
    <property type="entry name" value="BTAD"/>
</dbReference>
<gene>
    <name evidence="3" type="ordered locus">Cwoe_4971</name>
</gene>
<evidence type="ECO:0000259" key="2">
    <source>
        <dbReference type="SMART" id="SM01043"/>
    </source>
</evidence>
<dbReference type="OrthoDB" id="5509004at2"/>
<dbReference type="STRING" id="469383.Cwoe_4971"/>
<reference evidence="3 4" key="1">
    <citation type="journal article" date="2010" name="Stand. Genomic Sci.">
        <title>Complete genome sequence of Conexibacter woesei type strain (ID131577).</title>
        <authorList>
            <person name="Pukall R."/>
            <person name="Lapidus A."/>
            <person name="Glavina Del Rio T."/>
            <person name="Copeland A."/>
            <person name="Tice H."/>
            <person name="Cheng J.-F."/>
            <person name="Lucas S."/>
            <person name="Chen F."/>
            <person name="Nolan M."/>
            <person name="Bruce D."/>
            <person name="Goodwin L."/>
            <person name="Pitluck S."/>
            <person name="Mavromatis K."/>
            <person name="Ivanova N."/>
            <person name="Ovchinnikova G."/>
            <person name="Pati A."/>
            <person name="Chen A."/>
            <person name="Palaniappan K."/>
            <person name="Land M."/>
            <person name="Hauser L."/>
            <person name="Chang Y.-J."/>
            <person name="Jeffries C.D."/>
            <person name="Chain P."/>
            <person name="Meincke L."/>
            <person name="Sims D."/>
            <person name="Brettin T."/>
            <person name="Detter J.C."/>
            <person name="Rohde M."/>
            <person name="Goeker M."/>
            <person name="Bristow J."/>
            <person name="Eisen J.A."/>
            <person name="Markowitz V."/>
            <person name="Kyrpides N.C."/>
            <person name="Klenk H.-P."/>
            <person name="Hugenholtz P."/>
        </authorList>
    </citation>
    <scope>NUCLEOTIDE SEQUENCE [LARGE SCALE GENOMIC DNA]</scope>
    <source>
        <strain evidence="4">DSM 14684 / CIP 108061 / JCM 11494 / NBRC 100937 / ID131577</strain>
    </source>
</reference>
<dbReference type="KEGG" id="cwo:Cwoe_4971"/>
<sequence length="261" mass="28861">MTGVMVQGRATAAPAQHETTQTQTRDEPLRLTLLGGFELRHGGEQVELPASAQRLVAFLAIRARPLQRLHVAGSLWLDAPEERANAALRTALWRSRRRGCPLVDARGPSIGLAPGVEVDLHASARLARTVLESPPRKIVELAGLDHVWANGELLPDWYDDWVLIERERHRQLRLHALEALCEALTVAGRHGEAIEAGIAAVASEPLRESAHRVLICVHLAEGNVAEALRQYRLFGELLRDQLGLDPSARLRELIERAVTLR</sequence>
<evidence type="ECO:0000313" key="3">
    <source>
        <dbReference type="EMBL" id="ADB53382.1"/>
    </source>
</evidence>
<dbReference type="Proteomes" id="UP000008229">
    <property type="component" value="Chromosome"/>
</dbReference>
<name>D3FC87_CONWI</name>
<dbReference type="InterPro" id="IPR011990">
    <property type="entry name" value="TPR-like_helical_dom_sf"/>
</dbReference>
<dbReference type="PANTHER" id="PTHR35807">
    <property type="entry name" value="TRANSCRIPTIONAL REGULATOR REDD-RELATED"/>
    <property type="match status" value="1"/>
</dbReference>
<dbReference type="Gene3D" id="1.10.10.10">
    <property type="entry name" value="Winged helix-like DNA-binding domain superfamily/Winged helix DNA-binding domain"/>
    <property type="match status" value="1"/>
</dbReference>
<feature type="domain" description="Bacterial transcriptional activator" evidence="2">
    <location>
        <begin position="118"/>
        <end position="258"/>
    </location>
</feature>
<dbReference type="HOGENOM" id="CLU_004665_3_0_11"/>
<dbReference type="InterPro" id="IPR051677">
    <property type="entry name" value="AfsR-DnrI-RedD_regulator"/>
</dbReference>
<dbReference type="Gene3D" id="1.25.40.10">
    <property type="entry name" value="Tetratricopeptide repeat domain"/>
    <property type="match status" value="1"/>
</dbReference>
<protein>
    <submittedName>
        <fullName evidence="3">Transcriptional regulator, SARP family</fullName>
    </submittedName>
</protein>
<organism evidence="3 4">
    <name type="scientific">Conexibacter woesei (strain DSM 14684 / CCUG 47730 / CIP 108061 / JCM 11494 / NBRC 100937 / ID131577)</name>
    <dbReference type="NCBI Taxonomy" id="469383"/>
    <lineage>
        <taxon>Bacteria</taxon>
        <taxon>Bacillati</taxon>
        <taxon>Actinomycetota</taxon>
        <taxon>Thermoleophilia</taxon>
        <taxon>Solirubrobacterales</taxon>
        <taxon>Conexibacteraceae</taxon>
        <taxon>Conexibacter</taxon>
    </lineage>
</organism>
<dbReference type="SUPFAM" id="SSF48452">
    <property type="entry name" value="TPR-like"/>
    <property type="match status" value="1"/>
</dbReference>
<feature type="region of interest" description="Disordered" evidence="1">
    <location>
        <begin position="1"/>
        <end position="26"/>
    </location>
</feature>
<keyword evidence="4" id="KW-1185">Reference proteome</keyword>
<evidence type="ECO:0000256" key="1">
    <source>
        <dbReference type="SAM" id="MobiDB-lite"/>
    </source>
</evidence>
<reference evidence="4" key="2">
    <citation type="submission" date="2010-01" db="EMBL/GenBank/DDBJ databases">
        <title>The complete genome of Conexibacter woesei DSM 14684.</title>
        <authorList>
            <consortium name="US DOE Joint Genome Institute (JGI-PGF)"/>
            <person name="Lucas S."/>
            <person name="Copeland A."/>
            <person name="Lapidus A."/>
            <person name="Glavina del Rio T."/>
            <person name="Dalin E."/>
            <person name="Tice H."/>
            <person name="Bruce D."/>
            <person name="Goodwin L."/>
            <person name="Pitluck S."/>
            <person name="Kyrpides N."/>
            <person name="Mavromatis K."/>
            <person name="Ivanova N."/>
            <person name="Mikhailova N."/>
            <person name="Chertkov O."/>
            <person name="Brettin T."/>
            <person name="Detter J.C."/>
            <person name="Han C."/>
            <person name="Larimer F."/>
            <person name="Land M."/>
            <person name="Hauser L."/>
            <person name="Markowitz V."/>
            <person name="Cheng J.-F."/>
            <person name="Hugenholtz P."/>
            <person name="Woyke T."/>
            <person name="Wu D."/>
            <person name="Pukall R."/>
            <person name="Steenblock K."/>
            <person name="Schneider S."/>
            <person name="Klenk H.-P."/>
            <person name="Eisen J.A."/>
        </authorList>
    </citation>
    <scope>NUCLEOTIDE SEQUENCE [LARGE SCALE GENOMIC DNA]</scope>
    <source>
        <strain evidence="4">DSM 14684 / CIP 108061 / JCM 11494 / NBRC 100937 / ID131577</strain>
    </source>
</reference>
<evidence type="ECO:0000313" key="4">
    <source>
        <dbReference type="Proteomes" id="UP000008229"/>
    </source>
</evidence>
<proteinExistence type="predicted"/>